<proteinExistence type="predicted"/>
<organism evidence="1">
    <name type="scientific">marine metagenome</name>
    <dbReference type="NCBI Taxonomy" id="408172"/>
    <lineage>
        <taxon>unclassified sequences</taxon>
        <taxon>metagenomes</taxon>
        <taxon>ecological metagenomes</taxon>
    </lineage>
</organism>
<accession>A0A382EIL1</accession>
<gene>
    <name evidence="1" type="ORF">METZ01_LOCUS203026</name>
</gene>
<name>A0A382EIL1_9ZZZZ</name>
<reference evidence="1" key="1">
    <citation type="submission" date="2018-05" db="EMBL/GenBank/DDBJ databases">
        <authorList>
            <person name="Lanie J.A."/>
            <person name="Ng W.-L."/>
            <person name="Kazmierczak K.M."/>
            <person name="Andrzejewski T.M."/>
            <person name="Davidsen T.M."/>
            <person name="Wayne K.J."/>
            <person name="Tettelin H."/>
            <person name="Glass J.I."/>
            <person name="Rusch D."/>
            <person name="Podicherti R."/>
            <person name="Tsui H.-C.T."/>
            <person name="Winkler M.E."/>
        </authorList>
    </citation>
    <scope>NUCLEOTIDE SEQUENCE</scope>
</reference>
<dbReference type="EMBL" id="UINC01044561">
    <property type="protein sequence ID" value="SVB50172.1"/>
    <property type="molecule type" value="Genomic_DNA"/>
</dbReference>
<sequence>MPTISLVTFMQSVMFQLLFGLTKMTLLFDQMLESSVVILLLN</sequence>
<dbReference type="AlphaFoldDB" id="A0A382EIL1"/>
<evidence type="ECO:0000313" key="1">
    <source>
        <dbReference type="EMBL" id="SVB50172.1"/>
    </source>
</evidence>
<protein>
    <submittedName>
        <fullName evidence="1">Uncharacterized protein</fullName>
    </submittedName>
</protein>